<reference evidence="3" key="1">
    <citation type="submission" date="2021-01" db="EMBL/GenBank/DDBJ databases">
        <title>Microvirga sp.</title>
        <authorList>
            <person name="Kim M.K."/>
        </authorList>
    </citation>
    <scope>NUCLEOTIDE SEQUENCE</scope>
    <source>
        <strain evidence="3">5420S-16</strain>
    </source>
</reference>
<dbReference type="Proteomes" id="UP000605848">
    <property type="component" value="Unassembled WGS sequence"/>
</dbReference>
<sequence length="121" mass="13091">MLSGIRVLIGEDEVLIAAALSQALEDAEGEVVGVACSVREARQMIKQLPFDAAVLDLHLTDSEVTPVLEALHARKAPTVVYSGSELPEKVRVRHPELVALRKPVLPGRIVAEILRARRKGA</sequence>
<name>A0A936ZE47_9HYPH</name>
<proteinExistence type="predicted"/>
<protein>
    <submittedName>
        <fullName evidence="3">Response regulator</fullName>
    </submittedName>
</protein>
<evidence type="ECO:0000259" key="2">
    <source>
        <dbReference type="PROSITE" id="PS50110"/>
    </source>
</evidence>
<keyword evidence="4" id="KW-1185">Reference proteome</keyword>
<comment type="caution">
    <text evidence="3">The sequence shown here is derived from an EMBL/GenBank/DDBJ whole genome shotgun (WGS) entry which is preliminary data.</text>
</comment>
<dbReference type="AlphaFoldDB" id="A0A936ZE47"/>
<accession>A0A936ZE47</accession>
<dbReference type="PROSITE" id="PS50890">
    <property type="entry name" value="PUA"/>
    <property type="match status" value="1"/>
</dbReference>
<dbReference type="SMART" id="SM00448">
    <property type="entry name" value="REC"/>
    <property type="match status" value="1"/>
</dbReference>
<evidence type="ECO:0000313" key="3">
    <source>
        <dbReference type="EMBL" id="MBL0408562.1"/>
    </source>
</evidence>
<feature type="modified residue" description="4-aspartylphosphate" evidence="1">
    <location>
        <position position="56"/>
    </location>
</feature>
<organism evidence="3 4">
    <name type="scientific">Microvirga aerilata</name>
    <dbReference type="NCBI Taxonomy" id="670292"/>
    <lineage>
        <taxon>Bacteria</taxon>
        <taxon>Pseudomonadati</taxon>
        <taxon>Pseudomonadota</taxon>
        <taxon>Alphaproteobacteria</taxon>
        <taxon>Hyphomicrobiales</taxon>
        <taxon>Methylobacteriaceae</taxon>
        <taxon>Microvirga</taxon>
    </lineage>
</organism>
<feature type="domain" description="Response regulatory" evidence="2">
    <location>
        <begin position="6"/>
        <end position="117"/>
    </location>
</feature>
<evidence type="ECO:0000313" key="4">
    <source>
        <dbReference type="Proteomes" id="UP000605848"/>
    </source>
</evidence>
<dbReference type="Gene3D" id="3.40.50.2300">
    <property type="match status" value="1"/>
</dbReference>
<dbReference type="Pfam" id="PF00072">
    <property type="entry name" value="Response_reg"/>
    <property type="match status" value="1"/>
</dbReference>
<dbReference type="RefSeq" id="WP_202066544.1">
    <property type="nucleotide sequence ID" value="NZ_JBHTFS010000004.1"/>
</dbReference>
<gene>
    <name evidence="3" type="ORF">JKG68_32415</name>
</gene>
<dbReference type="GO" id="GO:0000160">
    <property type="term" value="P:phosphorelay signal transduction system"/>
    <property type="evidence" value="ECO:0007669"/>
    <property type="project" value="InterPro"/>
</dbReference>
<evidence type="ECO:0000256" key="1">
    <source>
        <dbReference type="PROSITE-ProRule" id="PRU00169"/>
    </source>
</evidence>
<dbReference type="EMBL" id="JAEQMY010000290">
    <property type="protein sequence ID" value="MBL0408562.1"/>
    <property type="molecule type" value="Genomic_DNA"/>
</dbReference>
<keyword evidence="1" id="KW-0597">Phosphoprotein</keyword>
<dbReference type="SUPFAM" id="SSF52172">
    <property type="entry name" value="CheY-like"/>
    <property type="match status" value="1"/>
</dbReference>
<dbReference type="InterPro" id="IPR001789">
    <property type="entry name" value="Sig_transdc_resp-reg_receiver"/>
</dbReference>
<dbReference type="PROSITE" id="PS50110">
    <property type="entry name" value="RESPONSE_REGULATORY"/>
    <property type="match status" value="1"/>
</dbReference>
<dbReference type="InterPro" id="IPR011006">
    <property type="entry name" value="CheY-like_superfamily"/>
</dbReference>